<proteinExistence type="predicted"/>
<comment type="caution">
    <text evidence="1">The sequence shown here is derived from an EMBL/GenBank/DDBJ whole genome shotgun (WGS) entry which is preliminary data.</text>
</comment>
<evidence type="ECO:0000313" key="2">
    <source>
        <dbReference type="Proteomes" id="UP000641646"/>
    </source>
</evidence>
<gene>
    <name evidence="1" type="ORF">H6G03_08310</name>
</gene>
<keyword evidence="2" id="KW-1185">Reference proteome</keyword>
<reference evidence="1" key="1">
    <citation type="journal article" date="2015" name="ISME J.">
        <title>Draft Genome Sequence of Streptomyces incarnatus NRRL8089, which Produces the Nucleoside Antibiotic Sinefungin.</title>
        <authorList>
            <person name="Oshima K."/>
            <person name="Hattori M."/>
            <person name="Shimizu H."/>
            <person name="Fukuda K."/>
            <person name="Nemoto M."/>
            <person name="Inagaki K."/>
            <person name="Tamura T."/>
        </authorList>
    </citation>
    <scope>NUCLEOTIDE SEQUENCE</scope>
    <source>
        <strain evidence="1">FACHB-1375</strain>
    </source>
</reference>
<sequence>MAFDEGFYLENYSDVKAAVEAKVFSSGLEHFQLFGAAEDRNLTSPFFDENLYLQRYGDVAEAVSNGVFASGLTHFIEFGSAEGRSGSAFNEKAYLWFYPDVGQAVSSGMFSSGLDHYTKFGQFEPNRYALFNGSSGNDIIAGFGTSSAIAGVGLDVAVTGGIINFKVQSLGVGEIDTLIGGAGADTFLLSVPANSENVIPQPLYVGNGSADYAVIRKFDIGNDEIVLAGRESNYRLEVANGNTNIFTSSGDLIGVVEGVSSLNALEVNSVAGAVTLLSG</sequence>
<evidence type="ECO:0008006" key="3">
    <source>
        <dbReference type="Google" id="ProtNLM"/>
    </source>
</evidence>
<accession>A0A926ZGG2</accession>
<dbReference type="SUPFAM" id="SSF51120">
    <property type="entry name" value="beta-Roll"/>
    <property type="match status" value="1"/>
</dbReference>
<protein>
    <recommendedName>
        <fullName evidence="3">Calcium-binding protein</fullName>
    </recommendedName>
</protein>
<dbReference type="Gene3D" id="2.150.10.10">
    <property type="entry name" value="Serralysin-like metalloprotease, C-terminal"/>
    <property type="match status" value="1"/>
</dbReference>
<organism evidence="1 2">
    <name type="scientific">Aerosakkonema funiforme FACHB-1375</name>
    <dbReference type="NCBI Taxonomy" id="2949571"/>
    <lineage>
        <taxon>Bacteria</taxon>
        <taxon>Bacillati</taxon>
        <taxon>Cyanobacteriota</taxon>
        <taxon>Cyanophyceae</taxon>
        <taxon>Oscillatoriophycideae</taxon>
        <taxon>Aerosakkonematales</taxon>
        <taxon>Aerosakkonemataceae</taxon>
        <taxon>Aerosakkonema</taxon>
    </lineage>
</organism>
<name>A0A926ZGG2_9CYAN</name>
<dbReference type="InterPro" id="IPR011049">
    <property type="entry name" value="Serralysin-like_metalloprot_C"/>
</dbReference>
<evidence type="ECO:0000313" key="1">
    <source>
        <dbReference type="EMBL" id="MBD2181102.1"/>
    </source>
</evidence>
<dbReference type="EMBL" id="JACJPW010000016">
    <property type="protein sequence ID" value="MBD2181102.1"/>
    <property type="molecule type" value="Genomic_DNA"/>
</dbReference>
<dbReference type="AlphaFoldDB" id="A0A926ZGG2"/>
<reference evidence="1" key="2">
    <citation type="submission" date="2020-08" db="EMBL/GenBank/DDBJ databases">
        <authorList>
            <person name="Chen M."/>
            <person name="Teng W."/>
            <person name="Zhao L."/>
            <person name="Hu C."/>
            <person name="Zhou Y."/>
            <person name="Han B."/>
            <person name="Song L."/>
            <person name="Shu W."/>
        </authorList>
    </citation>
    <scope>NUCLEOTIDE SEQUENCE</scope>
    <source>
        <strain evidence="1">FACHB-1375</strain>
    </source>
</reference>
<dbReference type="Proteomes" id="UP000641646">
    <property type="component" value="Unassembled WGS sequence"/>
</dbReference>